<dbReference type="PROSITE" id="PS50294">
    <property type="entry name" value="WD_REPEATS_REGION"/>
    <property type="match status" value="3"/>
</dbReference>
<evidence type="ECO:0008006" key="6">
    <source>
        <dbReference type="Google" id="ProtNLM"/>
    </source>
</evidence>
<keyword evidence="1 3" id="KW-0853">WD repeat</keyword>
<proteinExistence type="predicted"/>
<accession>A0A0D0APZ0</accession>
<dbReference type="STRING" id="930992.A0A0D0APZ0"/>
<dbReference type="HOGENOM" id="CLU_000288_57_18_1"/>
<name>A0A0D0APZ0_9AGAM</name>
<evidence type="ECO:0000313" key="5">
    <source>
        <dbReference type="Proteomes" id="UP000054485"/>
    </source>
</evidence>
<evidence type="ECO:0000256" key="3">
    <source>
        <dbReference type="PROSITE-ProRule" id="PRU00221"/>
    </source>
</evidence>
<dbReference type="InterPro" id="IPR036322">
    <property type="entry name" value="WD40_repeat_dom_sf"/>
</dbReference>
<sequence>MQHCPHLLNIAGREKGHGFRSRQPTAAATLRPVLTLKGHQHAIPSVSHFPGGKRMISGSYDKTIRQWDLEAVREVETGTVRIFQGISGRITCIDIPADNTLLASGSWDGTVQTWSLETGKLAAPKISKKPSGVDMSSTPVFWTIKDQTIVTAFSAAHHSVYEFDVTTLETVGSPFKGHTDVISGLALSLDCALLASASDDHTIKLWAFGSRQLLASFHILSTIHHLILSPDSHQLVYTTLDDTNIYICNTPPEILTSIRPVAQVRVCS</sequence>
<keyword evidence="2" id="KW-0677">Repeat</keyword>
<dbReference type="InParanoid" id="A0A0D0APZ0"/>
<dbReference type="PROSITE" id="PS50082">
    <property type="entry name" value="WD_REPEATS_2"/>
    <property type="match status" value="3"/>
</dbReference>
<organism evidence="4 5">
    <name type="scientific">Suillus luteus UH-Slu-Lm8-n1</name>
    <dbReference type="NCBI Taxonomy" id="930992"/>
    <lineage>
        <taxon>Eukaryota</taxon>
        <taxon>Fungi</taxon>
        <taxon>Dikarya</taxon>
        <taxon>Basidiomycota</taxon>
        <taxon>Agaricomycotina</taxon>
        <taxon>Agaricomycetes</taxon>
        <taxon>Agaricomycetidae</taxon>
        <taxon>Boletales</taxon>
        <taxon>Suillineae</taxon>
        <taxon>Suillaceae</taxon>
        <taxon>Suillus</taxon>
    </lineage>
</organism>
<feature type="repeat" description="WD" evidence="3">
    <location>
        <begin position="83"/>
        <end position="124"/>
    </location>
</feature>
<evidence type="ECO:0000256" key="1">
    <source>
        <dbReference type="ARBA" id="ARBA00022574"/>
    </source>
</evidence>
<dbReference type="PRINTS" id="PR00320">
    <property type="entry name" value="GPROTEINBRPT"/>
</dbReference>
<dbReference type="InterPro" id="IPR020472">
    <property type="entry name" value="WD40_PAC1"/>
</dbReference>
<dbReference type="AlphaFoldDB" id="A0A0D0APZ0"/>
<dbReference type="InterPro" id="IPR015943">
    <property type="entry name" value="WD40/YVTN_repeat-like_dom_sf"/>
</dbReference>
<protein>
    <recommendedName>
        <fullName evidence="6">WD40 repeat-like protein</fullName>
    </recommendedName>
</protein>
<dbReference type="PANTHER" id="PTHR19848">
    <property type="entry name" value="WD40 REPEAT PROTEIN"/>
    <property type="match status" value="1"/>
</dbReference>
<keyword evidence="5" id="KW-1185">Reference proteome</keyword>
<dbReference type="InterPro" id="IPR001680">
    <property type="entry name" value="WD40_rpt"/>
</dbReference>
<evidence type="ECO:0000256" key="2">
    <source>
        <dbReference type="ARBA" id="ARBA00022737"/>
    </source>
</evidence>
<feature type="repeat" description="WD" evidence="3">
    <location>
        <begin position="36"/>
        <end position="77"/>
    </location>
</feature>
<feature type="repeat" description="WD" evidence="3">
    <location>
        <begin position="175"/>
        <end position="216"/>
    </location>
</feature>
<dbReference type="SMART" id="SM00320">
    <property type="entry name" value="WD40"/>
    <property type="match status" value="4"/>
</dbReference>
<dbReference type="Proteomes" id="UP000054485">
    <property type="component" value="Unassembled WGS sequence"/>
</dbReference>
<gene>
    <name evidence="4" type="ORF">CY34DRAFT_88035</name>
</gene>
<evidence type="ECO:0000313" key="4">
    <source>
        <dbReference type="EMBL" id="KIK40074.1"/>
    </source>
</evidence>
<dbReference type="Pfam" id="PF00400">
    <property type="entry name" value="WD40"/>
    <property type="match status" value="3"/>
</dbReference>
<dbReference type="PANTHER" id="PTHR19848:SF8">
    <property type="entry name" value="F-BOX AND WD REPEAT DOMAIN CONTAINING 7"/>
    <property type="match status" value="1"/>
</dbReference>
<dbReference type="SUPFAM" id="SSF50978">
    <property type="entry name" value="WD40 repeat-like"/>
    <property type="match status" value="1"/>
</dbReference>
<reference evidence="4 5" key="1">
    <citation type="submission" date="2014-04" db="EMBL/GenBank/DDBJ databases">
        <authorList>
            <consortium name="DOE Joint Genome Institute"/>
            <person name="Kuo A."/>
            <person name="Ruytinx J."/>
            <person name="Rineau F."/>
            <person name="Colpaert J."/>
            <person name="Kohler A."/>
            <person name="Nagy L.G."/>
            <person name="Floudas D."/>
            <person name="Copeland A."/>
            <person name="Barry K.W."/>
            <person name="Cichocki N."/>
            <person name="Veneault-Fourrey C."/>
            <person name="LaButti K."/>
            <person name="Lindquist E.A."/>
            <person name="Lipzen A."/>
            <person name="Lundell T."/>
            <person name="Morin E."/>
            <person name="Murat C."/>
            <person name="Sun H."/>
            <person name="Tunlid A."/>
            <person name="Henrissat B."/>
            <person name="Grigoriev I.V."/>
            <person name="Hibbett D.S."/>
            <person name="Martin F."/>
            <person name="Nordberg H.P."/>
            <person name="Cantor M.N."/>
            <person name="Hua S.X."/>
        </authorList>
    </citation>
    <scope>NUCLEOTIDE SEQUENCE [LARGE SCALE GENOMIC DNA]</scope>
    <source>
        <strain evidence="4 5">UH-Slu-Lm8-n1</strain>
    </source>
</reference>
<dbReference type="EMBL" id="KN835316">
    <property type="protein sequence ID" value="KIK40074.1"/>
    <property type="molecule type" value="Genomic_DNA"/>
</dbReference>
<reference evidence="5" key="2">
    <citation type="submission" date="2015-01" db="EMBL/GenBank/DDBJ databases">
        <title>Evolutionary Origins and Diversification of the Mycorrhizal Mutualists.</title>
        <authorList>
            <consortium name="DOE Joint Genome Institute"/>
            <consortium name="Mycorrhizal Genomics Consortium"/>
            <person name="Kohler A."/>
            <person name="Kuo A."/>
            <person name="Nagy L.G."/>
            <person name="Floudas D."/>
            <person name="Copeland A."/>
            <person name="Barry K.W."/>
            <person name="Cichocki N."/>
            <person name="Veneault-Fourrey C."/>
            <person name="LaButti K."/>
            <person name="Lindquist E.A."/>
            <person name="Lipzen A."/>
            <person name="Lundell T."/>
            <person name="Morin E."/>
            <person name="Murat C."/>
            <person name="Riley R."/>
            <person name="Ohm R."/>
            <person name="Sun H."/>
            <person name="Tunlid A."/>
            <person name="Henrissat B."/>
            <person name="Grigoriev I.V."/>
            <person name="Hibbett D.S."/>
            <person name="Martin F."/>
        </authorList>
    </citation>
    <scope>NUCLEOTIDE SEQUENCE [LARGE SCALE GENOMIC DNA]</scope>
    <source>
        <strain evidence="5">UH-Slu-Lm8-n1</strain>
    </source>
</reference>
<dbReference type="OrthoDB" id="2670653at2759"/>
<dbReference type="Gene3D" id="2.130.10.10">
    <property type="entry name" value="YVTN repeat-like/Quinoprotein amine dehydrogenase"/>
    <property type="match status" value="2"/>
</dbReference>